<dbReference type="AlphaFoldDB" id="A0A660S6R7"/>
<dbReference type="SUPFAM" id="SSF53335">
    <property type="entry name" value="S-adenosyl-L-methionine-dependent methyltransferases"/>
    <property type="match status" value="1"/>
</dbReference>
<reference evidence="3 4" key="1">
    <citation type="submission" date="2018-06" db="EMBL/GenBank/DDBJ databases">
        <title>Extensive metabolic versatility and redundancy in microbially diverse, dynamic hydrothermal sediments.</title>
        <authorList>
            <person name="Dombrowski N."/>
            <person name="Teske A."/>
            <person name="Baker B.J."/>
        </authorList>
    </citation>
    <scope>NUCLEOTIDE SEQUENCE [LARGE SCALE GENOMIC DNA]</scope>
    <source>
        <strain evidence="3">B35_G9</strain>
    </source>
</reference>
<dbReference type="GO" id="GO:0016740">
    <property type="term" value="F:transferase activity"/>
    <property type="evidence" value="ECO:0007669"/>
    <property type="project" value="UniProtKB-KW"/>
</dbReference>
<accession>A0A660S6R7</accession>
<dbReference type="Proteomes" id="UP000282321">
    <property type="component" value="Unassembled WGS sequence"/>
</dbReference>
<dbReference type="Pfam" id="PF13649">
    <property type="entry name" value="Methyltransf_25"/>
    <property type="match status" value="1"/>
</dbReference>
<name>A0A660S6R7_UNCT6</name>
<comment type="caution">
    <text evidence="3">The sequence shown here is derived from an EMBL/GenBank/DDBJ whole genome shotgun (WGS) entry which is preliminary data.</text>
</comment>
<evidence type="ECO:0000259" key="2">
    <source>
        <dbReference type="Pfam" id="PF13649"/>
    </source>
</evidence>
<keyword evidence="1" id="KW-0808">Transferase</keyword>
<evidence type="ECO:0000256" key="1">
    <source>
        <dbReference type="ARBA" id="ARBA00022679"/>
    </source>
</evidence>
<feature type="domain" description="Methyltransferase" evidence="2">
    <location>
        <begin position="48"/>
        <end position="136"/>
    </location>
</feature>
<protein>
    <recommendedName>
        <fullName evidence="2">Methyltransferase domain-containing protein</fullName>
    </recommendedName>
</protein>
<gene>
    <name evidence="3" type="ORF">DRP44_05840</name>
</gene>
<sequence>MQNRDDIKGFYENFSSVLKHDLIYKNRRHIKHMIILGKILRERSINSVLEIGTGVGVITEFLSKRIKEVKSIDISSNNLNIAKKHLNNNVTLIEGDILDLELKGNFDLILLLDVLEHIPKEKHTSVIKKIKRIMNPESLLVISIPNPYFLEFMSNKGFSLQIVDEKIFPKDIFKLCEINDMIIVSFMMFGIDYKNQYVMYQIENRTDEFEKLKKSETLKERLMYKLYNNQIVIFIRKIIWKFRTNGKF</sequence>
<evidence type="ECO:0000313" key="4">
    <source>
        <dbReference type="Proteomes" id="UP000282321"/>
    </source>
</evidence>
<evidence type="ECO:0000313" key="3">
    <source>
        <dbReference type="EMBL" id="RKX65671.1"/>
    </source>
</evidence>
<dbReference type="Gene3D" id="3.40.50.150">
    <property type="entry name" value="Vaccinia Virus protein VP39"/>
    <property type="match status" value="1"/>
</dbReference>
<dbReference type="EMBL" id="QNBC01000078">
    <property type="protein sequence ID" value="RKX65671.1"/>
    <property type="molecule type" value="Genomic_DNA"/>
</dbReference>
<organism evidence="3 4">
    <name type="scientific">candidate division TA06 bacterium</name>
    <dbReference type="NCBI Taxonomy" id="2250710"/>
    <lineage>
        <taxon>Bacteria</taxon>
        <taxon>Bacteria division TA06</taxon>
    </lineage>
</organism>
<dbReference type="CDD" id="cd02440">
    <property type="entry name" value="AdoMet_MTases"/>
    <property type="match status" value="1"/>
</dbReference>
<dbReference type="PANTHER" id="PTHR43861:SF6">
    <property type="entry name" value="METHYLTRANSFERASE TYPE 11"/>
    <property type="match status" value="1"/>
</dbReference>
<dbReference type="InterPro" id="IPR029063">
    <property type="entry name" value="SAM-dependent_MTases_sf"/>
</dbReference>
<dbReference type="InterPro" id="IPR041698">
    <property type="entry name" value="Methyltransf_25"/>
</dbReference>
<proteinExistence type="predicted"/>
<dbReference type="PANTHER" id="PTHR43861">
    <property type="entry name" value="TRANS-ACONITATE 2-METHYLTRANSFERASE-RELATED"/>
    <property type="match status" value="1"/>
</dbReference>